<dbReference type="EC" id="1.1.1.302" evidence="8"/>
<organism evidence="10 11">
    <name type="scientific">Acidianus manzaensis</name>
    <dbReference type="NCBI Taxonomy" id="282676"/>
    <lineage>
        <taxon>Archaea</taxon>
        <taxon>Thermoproteota</taxon>
        <taxon>Thermoprotei</taxon>
        <taxon>Sulfolobales</taxon>
        <taxon>Sulfolobaceae</taxon>
        <taxon>Acidianus</taxon>
    </lineage>
</organism>
<dbReference type="Proteomes" id="UP000193404">
    <property type="component" value="Chromosome"/>
</dbReference>
<dbReference type="PANTHER" id="PTHR38011">
    <property type="entry name" value="DIHYDROFOLATE REDUCTASE FAMILY PROTEIN (AFU_ORTHOLOGUE AFUA_8G06820)"/>
    <property type="match status" value="1"/>
</dbReference>
<dbReference type="Gene3D" id="3.40.430.10">
    <property type="entry name" value="Dihydrofolate Reductase, subunit A"/>
    <property type="match status" value="1"/>
</dbReference>
<gene>
    <name evidence="10" type="ORF">B6F84_07245</name>
</gene>
<dbReference type="GeneID" id="41590702"/>
<evidence type="ECO:0000313" key="10">
    <source>
        <dbReference type="EMBL" id="ARM75850.1"/>
    </source>
</evidence>
<evidence type="ECO:0000313" key="11">
    <source>
        <dbReference type="Proteomes" id="UP000193404"/>
    </source>
</evidence>
<evidence type="ECO:0000256" key="1">
    <source>
        <dbReference type="ARBA" id="ARBA00005104"/>
    </source>
</evidence>
<keyword evidence="3" id="KW-0686">Riboflavin biosynthesis</keyword>
<dbReference type="STRING" id="282676.B6F84_07245"/>
<evidence type="ECO:0000256" key="4">
    <source>
        <dbReference type="ARBA" id="ARBA00022857"/>
    </source>
</evidence>
<keyword evidence="5" id="KW-0560">Oxidoreductase</keyword>
<feature type="domain" description="Bacterial bifunctional deaminase-reductase C-terminal" evidence="9">
    <location>
        <begin position="2"/>
        <end position="203"/>
    </location>
</feature>
<comment type="catalytic activity">
    <reaction evidence="7">
        <text>2,5-diamino-6-(1-D-ribitylamino)pyrimidin-4(3H)-one 5'-phosphate + NADP(+) = 2,5-diamino-6-(1-D-ribosylamino)pyrimidin-4(3H)-one 5'-phosphate + NADPH + H(+)</text>
        <dbReference type="Rhea" id="RHEA:27278"/>
        <dbReference type="ChEBI" id="CHEBI:15378"/>
        <dbReference type="ChEBI" id="CHEBI:57783"/>
        <dbReference type="ChEBI" id="CHEBI:58349"/>
        <dbReference type="ChEBI" id="CHEBI:58890"/>
        <dbReference type="ChEBI" id="CHEBI:59545"/>
        <dbReference type="EC" id="1.1.1.302"/>
    </reaction>
</comment>
<dbReference type="InterPro" id="IPR024072">
    <property type="entry name" value="DHFR-like_dom_sf"/>
</dbReference>
<dbReference type="RefSeq" id="WP_420807154.1">
    <property type="nucleotide sequence ID" value="NZ_CP020477.1"/>
</dbReference>
<reference evidence="10 11" key="1">
    <citation type="submission" date="2017-03" db="EMBL/GenBank/DDBJ databases">
        <title>Sulfur activation and transportation mechanism of thermophilic Archaea Acidianus manzaensis YN-25.</title>
        <authorList>
            <person name="Ma Y."/>
            <person name="Yang Y."/>
            <person name="Xia J."/>
        </authorList>
    </citation>
    <scope>NUCLEOTIDE SEQUENCE [LARGE SCALE GENOMIC DNA]</scope>
    <source>
        <strain evidence="10 11">YN-25</strain>
    </source>
</reference>
<dbReference type="KEGG" id="aman:B6F84_07245"/>
<dbReference type="SUPFAM" id="SSF53597">
    <property type="entry name" value="Dihydrofolate reductase-like"/>
    <property type="match status" value="1"/>
</dbReference>
<dbReference type="EMBL" id="CP020477">
    <property type="protein sequence ID" value="ARM75850.1"/>
    <property type="molecule type" value="Genomic_DNA"/>
</dbReference>
<dbReference type="NCBIfam" id="TIGR01508">
    <property type="entry name" value="rib_reduct_arch"/>
    <property type="match status" value="1"/>
</dbReference>
<comment type="catalytic activity">
    <reaction evidence="6">
        <text>2,5-diamino-6-(1-D-ribitylamino)pyrimidin-4(3H)-one 5'-phosphate + NAD(+) = 2,5-diamino-6-(1-D-ribosylamino)pyrimidin-4(3H)-one 5'-phosphate + NADH + H(+)</text>
        <dbReference type="Rhea" id="RHEA:27274"/>
        <dbReference type="ChEBI" id="CHEBI:15378"/>
        <dbReference type="ChEBI" id="CHEBI:57540"/>
        <dbReference type="ChEBI" id="CHEBI:57945"/>
        <dbReference type="ChEBI" id="CHEBI:58890"/>
        <dbReference type="ChEBI" id="CHEBI:59545"/>
        <dbReference type="EC" id="1.1.1.302"/>
    </reaction>
</comment>
<dbReference type="InterPro" id="IPR006401">
    <property type="entry name" value="Rib_reduct_arc"/>
</dbReference>
<dbReference type="GO" id="GO:0009231">
    <property type="term" value="P:riboflavin biosynthetic process"/>
    <property type="evidence" value="ECO:0007669"/>
    <property type="project" value="UniProtKB-KW"/>
</dbReference>
<accession>A0A1W6K055</accession>
<dbReference type="InterPro" id="IPR002734">
    <property type="entry name" value="RibDG_C"/>
</dbReference>
<evidence type="ECO:0000259" key="9">
    <source>
        <dbReference type="Pfam" id="PF01872"/>
    </source>
</evidence>
<evidence type="ECO:0000256" key="7">
    <source>
        <dbReference type="ARBA" id="ARBA00049020"/>
    </source>
</evidence>
<evidence type="ECO:0000256" key="2">
    <source>
        <dbReference type="ARBA" id="ARBA00009723"/>
    </source>
</evidence>
<dbReference type="AlphaFoldDB" id="A0A1W6K055"/>
<dbReference type="PANTHER" id="PTHR38011:SF7">
    <property type="entry name" value="2,5-DIAMINO-6-RIBOSYLAMINO-4(3H)-PYRIMIDINONE 5'-PHOSPHATE REDUCTASE"/>
    <property type="match status" value="1"/>
</dbReference>
<keyword evidence="4" id="KW-0521">NADP</keyword>
<proteinExistence type="inferred from homology"/>
<name>A0A1W6K055_9CREN</name>
<comment type="pathway">
    <text evidence="1">Cofactor biosynthesis; riboflavin biosynthesis.</text>
</comment>
<dbReference type="GO" id="GO:0008703">
    <property type="term" value="F:5-amino-6-(5-phosphoribosylamino)uracil reductase activity"/>
    <property type="evidence" value="ECO:0007669"/>
    <property type="project" value="InterPro"/>
</dbReference>
<comment type="similarity">
    <text evidence="2">Belongs to the HTP reductase family.</text>
</comment>
<dbReference type="Pfam" id="PF01872">
    <property type="entry name" value="RibD_C"/>
    <property type="match status" value="1"/>
</dbReference>
<dbReference type="InterPro" id="IPR050765">
    <property type="entry name" value="Riboflavin_Biosynth_HTPR"/>
</dbReference>
<evidence type="ECO:0000256" key="8">
    <source>
        <dbReference type="NCBIfam" id="TIGR01508"/>
    </source>
</evidence>
<evidence type="ECO:0000256" key="5">
    <source>
        <dbReference type="ARBA" id="ARBA00023002"/>
    </source>
</evidence>
<evidence type="ECO:0000256" key="3">
    <source>
        <dbReference type="ARBA" id="ARBA00022619"/>
    </source>
</evidence>
<protein>
    <recommendedName>
        <fullName evidence="8">2,5-diamino-6-(ribosylamino)-4(3H)-pyrimidinone 5'-phosphate reductase</fullName>
        <ecNumber evidence="8">1.1.1.302</ecNumber>
    </recommendedName>
</protein>
<evidence type="ECO:0000256" key="6">
    <source>
        <dbReference type="ARBA" id="ARBA00047550"/>
    </source>
</evidence>
<sequence>MYVIIFSTISIDGKLASKDYFSNLSCKYDKIRQHILRSEVDAIVIGANTLRIDNPKLTVKYAHGKSPIRVVISKSLNINPDSTIFEIPPQTIIYTIPTDSEIKEKLKRKNVIIRELNNFSICNVFSDLEANFNVKKIMVEGGGKLIWSIVRENCFDEIRLTISSRIFGNGISLANGDGFLGSESPKLELFDAKICECKNEIVLRYKNPNKKIT</sequence>
<keyword evidence="11" id="KW-1185">Reference proteome</keyword>